<evidence type="ECO:0000259" key="6">
    <source>
        <dbReference type="Pfam" id="PF02776"/>
    </source>
</evidence>
<evidence type="ECO:0000259" key="5">
    <source>
        <dbReference type="Pfam" id="PF02775"/>
    </source>
</evidence>
<evidence type="ECO:0000313" key="7">
    <source>
        <dbReference type="EMBL" id="GES03665.1"/>
    </source>
</evidence>
<dbReference type="GO" id="GO:0030976">
    <property type="term" value="F:thiamine pyrophosphate binding"/>
    <property type="evidence" value="ECO:0007669"/>
    <property type="project" value="InterPro"/>
</dbReference>
<dbReference type="EMBL" id="BLAD01000071">
    <property type="protein sequence ID" value="GES03665.1"/>
    <property type="molecule type" value="Genomic_DNA"/>
</dbReference>
<organism evidence="7 8">
    <name type="scientific">Acrocarpospora corrugata</name>
    <dbReference type="NCBI Taxonomy" id="35763"/>
    <lineage>
        <taxon>Bacteria</taxon>
        <taxon>Bacillati</taxon>
        <taxon>Actinomycetota</taxon>
        <taxon>Actinomycetes</taxon>
        <taxon>Streptosporangiales</taxon>
        <taxon>Streptosporangiaceae</taxon>
        <taxon>Acrocarpospora</taxon>
    </lineage>
</organism>
<protein>
    <submittedName>
        <fullName evidence="7">Thiamine pyrophosphate-requiring protein</fullName>
    </submittedName>
</protein>
<dbReference type="Pfam" id="PF02776">
    <property type="entry name" value="TPP_enzyme_N"/>
    <property type="match status" value="1"/>
</dbReference>
<dbReference type="NCBIfam" id="NF006129">
    <property type="entry name" value="PRK08273.1"/>
    <property type="match status" value="1"/>
</dbReference>
<dbReference type="AlphaFoldDB" id="A0A5M3W3P8"/>
<dbReference type="SUPFAM" id="SSF52467">
    <property type="entry name" value="DHS-like NAD/FAD-binding domain"/>
    <property type="match status" value="1"/>
</dbReference>
<reference evidence="7 8" key="1">
    <citation type="submission" date="2019-10" db="EMBL/GenBank/DDBJ databases">
        <title>Whole genome shotgun sequence of Acrocarpospora corrugata NBRC 13972.</title>
        <authorList>
            <person name="Ichikawa N."/>
            <person name="Kimura A."/>
            <person name="Kitahashi Y."/>
            <person name="Komaki H."/>
            <person name="Oguchi A."/>
        </authorList>
    </citation>
    <scope>NUCLEOTIDE SEQUENCE [LARGE SCALE GENOMIC DNA]</scope>
    <source>
        <strain evidence="7 8">NBRC 13972</strain>
    </source>
</reference>
<dbReference type="InterPro" id="IPR047211">
    <property type="entry name" value="POXB-like"/>
</dbReference>
<feature type="domain" description="Thiamine pyrophosphate enzyme TPP-binding" evidence="5">
    <location>
        <begin position="400"/>
        <end position="555"/>
    </location>
</feature>
<evidence type="ECO:0000313" key="8">
    <source>
        <dbReference type="Proteomes" id="UP000334990"/>
    </source>
</evidence>
<dbReference type="CDD" id="cd02014">
    <property type="entry name" value="TPP_POX"/>
    <property type="match status" value="1"/>
</dbReference>
<sequence length="609" mass="65537">MRSSGESGGTLMAQTVGDYLVRRLQEWGVEQVFAYPGDGINGIVAAMGRADNVPRFVQSRHEEMAAFSAVGYAKFSGRVGVCMATSGPGAIHLLNGLYDAKLDHVPLVAIVGQTARSAMGGSYQQEVDLQALFKDVAGEYLVEVNVAEQLPNALDRAFRIAEATHAPTAVIIPSDLQEEEYVPPKHAFKQIPSSPPGTAWARSVAADHDIARAAEVIDAGERPAILIGQGARGAAEEVRRLADLTGAGVAKALLGKDVLSDELPYVTGSIGLLGTRPSYELMRDCDTLLIVGSNFPYSQFLPEFGQARAVQIDIDGRFIGMRYPTEVNLVGDAAATLAALLPMVRRKTDTSWRENIEKNVAAWWATMDRQAEVAAKPVNPMRIVSELSKRIPGNTIVTADSGSSTNWYARNLRMREGIRGSLSGTLATMGPGVPYAIGAKFAHPDRPVVALVGDGAMQMNGLAELITIARYQHLWSDPRLVVCVFHNNDLNQVTWELRAMGGAPKFEESQSLPDVDYAGFARSLGLEGITVAEPESLGPAWDRAFTSTVPTVLDVHCDPEVPPIPPHATFDQIKSVTEAVLKGDPEAFHLVAQGIKTKAQEFLPGKRHG</sequence>
<feature type="domain" description="Thiamine pyrophosphate enzyme N-terminal TPP-binding" evidence="6">
    <location>
        <begin position="15"/>
        <end position="131"/>
    </location>
</feature>
<dbReference type="Gene3D" id="3.40.50.970">
    <property type="match status" value="2"/>
</dbReference>
<dbReference type="SUPFAM" id="SSF52518">
    <property type="entry name" value="Thiamin diphosphate-binding fold (THDP-binding)"/>
    <property type="match status" value="2"/>
</dbReference>
<dbReference type="GO" id="GO:0003824">
    <property type="term" value="F:catalytic activity"/>
    <property type="evidence" value="ECO:0007669"/>
    <property type="project" value="InterPro"/>
</dbReference>
<feature type="domain" description="Thiamine pyrophosphate enzyme central" evidence="4">
    <location>
        <begin position="210"/>
        <end position="340"/>
    </location>
</feature>
<dbReference type="GO" id="GO:0000287">
    <property type="term" value="F:magnesium ion binding"/>
    <property type="evidence" value="ECO:0007669"/>
    <property type="project" value="InterPro"/>
</dbReference>
<dbReference type="CDD" id="cd07039">
    <property type="entry name" value="TPP_PYR_POX"/>
    <property type="match status" value="1"/>
</dbReference>
<dbReference type="InterPro" id="IPR029061">
    <property type="entry name" value="THDP-binding"/>
</dbReference>
<dbReference type="InterPro" id="IPR012000">
    <property type="entry name" value="Thiamin_PyroP_enz_cen_dom"/>
</dbReference>
<dbReference type="PROSITE" id="PS00187">
    <property type="entry name" value="TPP_ENZYMES"/>
    <property type="match status" value="1"/>
</dbReference>
<comment type="similarity">
    <text evidence="1 3">Belongs to the TPP enzyme family.</text>
</comment>
<dbReference type="PANTHER" id="PTHR42981:SF2">
    <property type="entry name" value="PYRUVATE DEHYDROGENASE [UBIQUINONE]"/>
    <property type="match status" value="1"/>
</dbReference>
<keyword evidence="8" id="KW-1185">Reference proteome</keyword>
<dbReference type="PANTHER" id="PTHR42981">
    <property type="entry name" value="PYRUVATE DEHYDROGENASE [UBIQUINONE]"/>
    <property type="match status" value="1"/>
</dbReference>
<dbReference type="InterPro" id="IPR000399">
    <property type="entry name" value="TPP-bd_CS"/>
</dbReference>
<dbReference type="Proteomes" id="UP000334990">
    <property type="component" value="Unassembled WGS sequence"/>
</dbReference>
<comment type="caution">
    <text evidence="7">The sequence shown here is derived from an EMBL/GenBank/DDBJ whole genome shotgun (WGS) entry which is preliminary data.</text>
</comment>
<proteinExistence type="inferred from homology"/>
<evidence type="ECO:0000256" key="1">
    <source>
        <dbReference type="ARBA" id="ARBA00007812"/>
    </source>
</evidence>
<dbReference type="Gene3D" id="3.40.50.1220">
    <property type="entry name" value="TPP-binding domain"/>
    <property type="match status" value="1"/>
</dbReference>
<dbReference type="Pfam" id="PF02775">
    <property type="entry name" value="TPP_enzyme_C"/>
    <property type="match status" value="1"/>
</dbReference>
<dbReference type="InterPro" id="IPR029035">
    <property type="entry name" value="DHS-like_NAD/FAD-binding_dom"/>
</dbReference>
<evidence type="ECO:0000259" key="4">
    <source>
        <dbReference type="Pfam" id="PF00205"/>
    </source>
</evidence>
<accession>A0A5M3W3P8</accession>
<name>A0A5M3W3P8_9ACTN</name>
<dbReference type="InterPro" id="IPR047212">
    <property type="entry name" value="TPP_POXB-like"/>
</dbReference>
<evidence type="ECO:0000256" key="3">
    <source>
        <dbReference type="RuleBase" id="RU362132"/>
    </source>
</evidence>
<dbReference type="InterPro" id="IPR011766">
    <property type="entry name" value="TPP_enzyme_TPP-bd"/>
</dbReference>
<keyword evidence="2 3" id="KW-0786">Thiamine pyrophosphate</keyword>
<gene>
    <name evidence="7" type="primary">poxB</name>
    <name evidence="7" type="ORF">Acor_57310</name>
</gene>
<dbReference type="Pfam" id="PF00205">
    <property type="entry name" value="TPP_enzyme_M"/>
    <property type="match status" value="1"/>
</dbReference>
<evidence type="ECO:0000256" key="2">
    <source>
        <dbReference type="ARBA" id="ARBA00023052"/>
    </source>
</evidence>
<dbReference type="InterPro" id="IPR047210">
    <property type="entry name" value="TPP_PYR_POXB-like"/>
</dbReference>
<dbReference type="InterPro" id="IPR012001">
    <property type="entry name" value="Thiamin_PyroP_enz_TPP-bd_dom"/>
</dbReference>